<organism evidence="1 2">
    <name type="scientific">Gimesia panareensis</name>
    <dbReference type="NCBI Taxonomy" id="2527978"/>
    <lineage>
        <taxon>Bacteria</taxon>
        <taxon>Pseudomonadati</taxon>
        <taxon>Planctomycetota</taxon>
        <taxon>Planctomycetia</taxon>
        <taxon>Planctomycetales</taxon>
        <taxon>Planctomycetaceae</taxon>
        <taxon>Gimesia</taxon>
    </lineage>
</organism>
<evidence type="ECO:0000313" key="1">
    <source>
        <dbReference type="EMBL" id="QDV17573.1"/>
    </source>
</evidence>
<dbReference type="EMBL" id="CP036317">
    <property type="protein sequence ID" value="QDV17573.1"/>
    <property type="molecule type" value="Genomic_DNA"/>
</dbReference>
<gene>
    <name evidence="1" type="ORF">Pan153_22260</name>
</gene>
<protein>
    <submittedName>
        <fullName evidence="1">Uncharacterized protein</fullName>
    </submittedName>
</protein>
<dbReference type="AlphaFoldDB" id="A0A518FMJ1"/>
<accession>A0A518FMJ1</accession>
<name>A0A518FMJ1_9PLAN</name>
<reference evidence="1 2" key="1">
    <citation type="submission" date="2019-02" db="EMBL/GenBank/DDBJ databases">
        <title>Deep-cultivation of Planctomycetes and their phenomic and genomic characterization uncovers novel biology.</title>
        <authorList>
            <person name="Wiegand S."/>
            <person name="Jogler M."/>
            <person name="Boedeker C."/>
            <person name="Pinto D."/>
            <person name="Vollmers J."/>
            <person name="Rivas-Marin E."/>
            <person name="Kohn T."/>
            <person name="Peeters S.H."/>
            <person name="Heuer A."/>
            <person name="Rast P."/>
            <person name="Oberbeckmann S."/>
            <person name="Bunk B."/>
            <person name="Jeske O."/>
            <person name="Meyerdierks A."/>
            <person name="Storesund J.E."/>
            <person name="Kallscheuer N."/>
            <person name="Luecker S."/>
            <person name="Lage O.M."/>
            <person name="Pohl T."/>
            <person name="Merkel B.J."/>
            <person name="Hornburger P."/>
            <person name="Mueller R.-W."/>
            <person name="Bruemmer F."/>
            <person name="Labrenz M."/>
            <person name="Spormann A.M."/>
            <person name="Op den Camp H."/>
            <person name="Overmann J."/>
            <person name="Amann R."/>
            <person name="Jetten M.S.M."/>
            <person name="Mascher T."/>
            <person name="Medema M.H."/>
            <person name="Devos D.P."/>
            <person name="Kaster A.-K."/>
            <person name="Ovreas L."/>
            <person name="Rohde M."/>
            <person name="Galperin M.Y."/>
            <person name="Jogler C."/>
        </authorList>
    </citation>
    <scope>NUCLEOTIDE SEQUENCE [LARGE SCALE GENOMIC DNA]</scope>
    <source>
        <strain evidence="1 2">Pan153</strain>
    </source>
</reference>
<proteinExistence type="predicted"/>
<dbReference type="Proteomes" id="UP000320839">
    <property type="component" value="Chromosome"/>
</dbReference>
<evidence type="ECO:0000313" key="2">
    <source>
        <dbReference type="Proteomes" id="UP000320839"/>
    </source>
</evidence>
<dbReference type="OrthoDB" id="2679112at2"/>
<sequence length="140" mass="16467">MKAFQPVCIDRPPWAREPDIWLDRITLRDYQMLQSRRASILELVQNEVTQYLNTDDLVFFDQADGFPVLPQMTGEYYLSDESYSGHVGPCWYEIRIQTHFLEQQRLDGQTDFDYLGLEVCLRYDPEDDAFESLEINSSAI</sequence>
<dbReference type="RefSeq" id="WP_145455564.1">
    <property type="nucleotide sequence ID" value="NZ_CP036317.1"/>
</dbReference>